<evidence type="ECO:0000256" key="2">
    <source>
        <dbReference type="ARBA" id="ARBA00023125"/>
    </source>
</evidence>
<dbReference type="InterPro" id="IPR010982">
    <property type="entry name" value="Lambda_DNA-bd_dom_sf"/>
</dbReference>
<dbReference type="InterPro" id="IPR000843">
    <property type="entry name" value="HTH_LacI"/>
</dbReference>
<keyword evidence="1" id="KW-0805">Transcription regulation</keyword>
<dbReference type="InterPro" id="IPR046335">
    <property type="entry name" value="LacI/GalR-like_sensor"/>
</dbReference>
<evidence type="ECO:0000313" key="6">
    <source>
        <dbReference type="Proteomes" id="UP000823615"/>
    </source>
</evidence>
<proteinExistence type="predicted"/>
<evidence type="ECO:0000259" key="4">
    <source>
        <dbReference type="PROSITE" id="PS50932"/>
    </source>
</evidence>
<dbReference type="PANTHER" id="PTHR30146:SF109">
    <property type="entry name" value="HTH-TYPE TRANSCRIPTIONAL REGULATOR GALS"/>
    <property type="match status" value="1"/>
</dbReference>
<dbReference type="Gene3D" id="1.10.260.40">
    <property type="entry name" value="lambda repressor-like DNA-binding domains"/>
    <property type="match status" value="1"/>
</dbReference>
<gene>
    <name evidence="5" type="ORF">IAA97_08155</name>
</gene>
<dbReference type="Proteomes" id="UP000823615">
    <property type="component" value="Unassembled WGS sequence"/>
</dbReference>
<evidence type="ECO:0000256" key="1">
    <source>
        <dbReference type="ARBA" id="ARBA00023015"/>
    </source>
</evidence>
<dbReference type="CDD" id="cd06284">
    <property type="entry name" value="PBP1_LacI-like"/>
    <property type="match status" value="1"/>
</dbReference>
<dbReference type="SUPFAM" id="SSF53822">
    <property type="entry name" value="Periplasmic binding protein-like I"/>
    <property type="match status" value="1"/>
</dbReference>
<dbReference type="InterPro" id="IPR028082">
    <property type="entry name" value="Peripla_BP_I"/>
</dbReference>
<evidence type="ECO:0000256" key="3">
    <source>
        <dbReference type="ARBA" id="ARBA00023163"/>
    </source>
</evidence>
<accession>A0A9D9E1X2</accession>
<dbReference type="CDD" id="cd01392">
    <property type="entry name" value="HTH_LacI"/>
    <property type="match status" value="1"/>
</dbReference>
<evidence type="ECO:0000313" key="5">
    <source>
        <dbReference type="EMBL" id="MBO8436935.1"/>
    </source>
</evidence>
<dbReference type="GO" id="GO:0000976">
    <property type="term" value="F:transcription cis-regulatory region binding"/>
    <property type="evidence" value="ECO:0007669"/>
    <property type="project" value="TreeGrafter"/>
</dbReference>
<dbReference type="SUPFAM" id="SSF47413">
    <property type="entry name" value="lambda repressor-like DNA-binding domains"/>
    <property type="match status" value="1"/>
</dbReference>
<protein>
    <submittedName>
        <fullName evidence="5">LacI family DNA-binding transcriptional regulator</fullName>
    </submittedName>
</protein>
<reference evidence="5" key="2">
    <citation type="journal article" date="2021" name="PeerJ">
        <title>Extensive microbial diversity within the chicken gut microbiome revealed by metagenomics and culture.</title>
        <authorList>
            <person name="Gilroy R."/>
            <person name="Ravi A."/>
            <person name="Getino M."/>
            <person name="Pursley I."/>
            <person name="Horton D.L."/>
            <person name="Alikhan N.F."/>
            <person name="Baker D."/>
            <person name="Gharbi K."/>
            <person name="Hall N."/>
            <person name="Watson M."/>
            <person name="Adriaenssens E.M."/>
            <person name="Foster-Nyarko E."/>
            <person name="Jarju S."/>
            <person name="Secka A."/>
            <person name="Antonio M."/>
            <person name="Oren A."/>
            <person name="Chaudhuri R.R."/>
            <person name="La Ragione R."/>
            <person name="Hildebrand F."/>
            <person name="Pallen M.J."/>
        </authorList>
    </citation>
    <scope>NUCLEOTIDE SEQUENCE</scope>
    <source>
        <strain evidence="5">7293</strain>
    </source>
</reference>
<dbReference type="Gene3D" id="3.40.50.2300">
    <property type="match status" value="2"/>
</dbReference>
<dbReference type="PROSITE" id="PS50932">
    <property type="entry name" value="HTH_LACI_2"/>
    <property type="match status" value="1"/>
</dbReference>
<comment type="caution">
    <text evidence="5">The sequence shown here is derived from an EMBL/GenBank/DDBJ whole genome shotgun (WGS) entry which is preliminary data.</text>
</comment>
<dbReference type="EMBL" id="JADIMT010000094">
    <property type="protein sequence ID" value="MBO8436935.1"/>
    <property type="molecule type" value="Genomic_DNA"/>
</dbReference>
<feature type="domain" description="HTH lacI-type" evidence="4">
    <location>
        <begin position="4"/>
        <end position="46"/>
    </location>
</feature>
<dbReference type="Pfam" id="PF00356">
    <property type="entry name" value="LacI"/>
    <property type="match status" value="1"/>
</dbReference>
<sequence>MKKFTYQDIAKSTGISIATISRVFNNPDIVRSDTRNRVVEAVSAMGLDPASYGLLPDPADRLIIFNVPTLRNQFYSPIIESARKVAESKRYILLINEYSLDSDAMMDSFMLLLSRTRTRGVIIANAMTKDRIERISERVPVVTCCEAVPDSSVPFVSVDDEAAAYSAVKYIVSLGHRRIAMINGPHSFKYARSRLQGYRRVLEEEGIEYRPEYIAEVGSDMDVEVAGAAVMHMLNFSQPPDSFFCISDMLASAAIHAAIKRGYRVPEDISVVGFDNISISEMMNPSITTIKQPVAQLGALSAEMVIKLIENHDEPLRSTYLGTELVIRESTRK</sequence>
<dbReference type="AlphaFoldDB" id="A0A9D9E1X2"/>
<reference evidence="5" key="1">
    <citation type="submission" date="2020-10" db="EMBL/GenBank/DDBJ databases">
        <authorList>
            <person name="Gilroy R."/>
        </authorList>
    </citation>
    <scope>NUCLEOTIDE SEQUENCE</scope>
    <source>
        <strain evidence="5">7293</strain>
    </source>
</reference>
<dbReference type="PANTHER" id="PTHR30146">
    <property type="entry name" value="LACI-RELATED TRANSCRIPTIONAL REPRESSOR"/>
    <property type="match status" value="1"/>
</dbReference>
<organism evidence="5 6">
    <name type="scientific">Candidatus Ornithospirochaeta stercoripullorum</name>
    <dbReference type="NCBI Taxonomy" id="2840899"/>
    <lineage>
        <taxon>Bacteria</taxon>
        <taxon>Pseudomonadati</taxon>
        <taxon>Spirochaetota</taxon>
        <taxon>Spirochaetia</taxon>
        <taxon>Spirochaetales</taxon>
        <taxon>Spirochaetaceae</taxon>
        <taxon>Spirochaetaceae incertae sedis</taxon>
        <taxon>Candidatus Ornithospirochaeta</taxon>
    </lineage>
</organism>
<dbReference type="Pfam" id="PF13377">
    <property type="entry name" value="Peripla_BP_3"/>
    <property type="match status" value="1"/>
</dbReference>
<keyword evidence="2 5" id="KW-0238">DNA-binding</keyword>
<dbReference type="GO" id="GO:0003700">
    <property type="term" value="F:DNA-binding transcription factor activity"/>
    <property type="evidence" value="ECO:0007669"/>
    <property type="project" value="TreeGrafter"/>
</dbReference>
<name>A0A9D9E1X2_9SPIO</name>
<dbReference type="SMART" id="SM00354">
    <property type="entry name" value="HTH_LACI"/>
    <property type="match status" value="1"/>
</dbReference>
<keyword evidence="3" id="KW-0804">Transcription</keyword>